<sequence>MLGAISLIIMVQGMSYYTLQITSPLYYIVINLATILLMYILIKYQIDKYAGDPTKERKNGNQPKYMGTLSAASAIGYMLGQSVRETIILQNVLLLISIYIFIIFMLYGAAKFLHRYFFMKANMDYVNYHPYTNKEQQKLMKQGVEISV</sequence>
<accession>A0ABY5K0R1</accession>
<keyword evidence="1" id="KW-0472">Membrane</keyword>
<feature type="transmembrane region" description="Helical" evidence="1">
    <location>
        <begin position="92"/>
        <end position="113"/>
    </location>
</feature>
<protein>
    <submittedName>
        <fullName evidence="2">Uncharacterized protein</fullName>
    </submittedName>
</protein>
<name>A0ABY5K0R1_9BACI</name>
<dbReference type="Proteomes" id="UP001059773">
    <property type="component" value="Chromosome"/>
</dbReference>
<organism evidence="2 3">
    <name type="scientific">Oceanobacillus jeddahense</name>
    <dbReference type="NCBI Taxonomy" id="1462527"/>
    <lineage>
        <taxon>Bacteria</taxon>
        <taxon>Bacillati</taxon>
        <taxon>Bacillota</taxon>
        <taxon>Bacilli</taxon>
        <taxon>Bacillales</taxon>
        <taxon>Bacillaceae</taxon>
        <taxon>Oceanobacillus</taxon>
    </lineage>
</organism>
<dbReference type="RefSeq" id="WP_256710105.1">
    <property type="nucleotide sequence ID" value="NZ_CP101914.1"/>
</dbReference>
<proteinExistence type="predicted"/>
<keyword evidence="3" id="KW-1185">Reference proteome</keyword>
<keyword evidence="1" id="KW-0812">Transmembrane</keyword>
<evidence type="ECO:0000256" key="1">
    <source>
        <dbReference type="SAM" id="Phobius"/>
    </source>
</evidence>
<keyword evidence="1" id="KW-1133">Transmembrane helix</keyword>
<reference evidence="2" key="1">
    <citation type="submission" date="2022-07" db="EMBL/GenBank/DDBJ databases">
        <title>FELIX.</title>
        <authorList>
            <person name="Wan K.H."/>
            <person name="Park S."/>
            <person name="Lawrence Q."/>
            <person name="Eichenberger J.P."/>
            <person name="Booth B.W."/>
            <person name="Piaggio A.J."/>
            <person name="Chandler J.C."/>
            <person name="Franklin A.B."/>
            <person name="Celniker S.E."/>
        </authorList>
    </citation>
    <scope>NUCLEOTIDE SEQUENCE</scope>
    <source>
        <strain evidence="2">QA-1986 374</strain>
    </source>
</reference>
<gene>
    <name evidence="2" type="ORF">NP439_11480</name>
</gene>
<evidence type="ECO:0000313" key="2">
    <source>
        <dbReference type="EMBL" id="UUI05217.1"/>
    </source>
</evidence>
<feature type="transmembrane region" description="Helical" evidence="1">
    <location>
        <begin position="25"/>
        <end position="42"/>
    </location>
</feature>
<dbReference type="EMBL" id="CP101914">
    <property type="protein sequence ID" value="UUI05217.1"/>
    <property type="molecule type" value="Genomic_DNA"/>
</dbReference>
<evidence type="ECO:0000313" key="3">
    <source>
        <dbReference type="Proteomes" id="UP001059773"/>
    </source>
</evidence>